<evidence type="ECO:0000313" key="1">
    <source>
        <dbReference type="EMBL" id="CAK7334675.1"/>
    </source>
</evidence>
<name>A0AAV1RE45_9ROSI</name>
<gene>
    <name evidence="1" type="ORF">DCAF_LOCUS10042</name>
</gene>
<proteinExistence type="predicted"/>
<keyword evidence="2" id="KW-1185">Reference proteome</keyword>
<dbReference type="Proteomes" id="UP001314170">
    <property type="component" value="Unassembled WGS sequence"/>
</dbReference>
<accession>A0AAV1RE45</accession>
<protein>
    <submittedName>
        <fullName evidence="1">Uncharacterized protein</fullName>
    </submittedName>
</protein>
<organism evidence="1 2">
    <name type="scientific">Dovyalis caffra</name>
    <dbReference type="NCBI Taxonomy" id="77055"/>
    <lineage>
        <taxon>Eukaryota</taxon>
        <taxon>Viridiplantae</taxon>
        <taxon>Streptophyta</taxon>
        <taxon>Embryophyta</taxon>
        <taxon>Tracheophyta</taxon>
        <taxon>Spermatophyta</taxon>
        <taxon>Magnoliopsida</taxon>
        <taxon>eudicotyledons</taxon>
        <taxon>Gunneridae</taxon>
        <taxon>Pentapetalae</taxon>
        <taxon>rosids</taxon>
        <taxon>fabids</taxon>
        <taxon>Malpighiales</taxon>
        <taxon>Salicaceae</taxon>
        <taxon>Flacourtieae</taxon>
        <taxon>Dovyalis</taxon>
    </lineage>
</organism>
<reference evidence="1 2" key="1">
    <citation type="submission" date="2024-01" db="EMBL/GenBank/DDBJ databases">
        <authorList>
            <person name="Waweru B."/>
        </authorList>
    </citation>
    <scope>NUCLEOTIDE SEQUENCE [LARGE SCALE GENOMIC DNA]</scope>
</reference>
<dbReference type="AlphaFoldDB" id="A0AAV1RE45"/>
<dbReference type="EMBL" id="CAWUPB010000950">
    <property type="protein sequence ID" value="CAK7334675.1"/>
    <property type="molecule type" value="Genomic_DNA"/>
</dbReference>
<sequence>MRISKGQHPATNLGFVFACGPRTRAFRILQIPDTYLFVQNPWTYCQVNIRSTKMRRYRWNRLFALRKPSEGWD</sequence>
<comment type="caution">
    <text evidence="1">The sequence shown here is derived from an EMBL/GenBank/DDBJ whole genome shotgun (WGS) entry which is preliminary data.</text>
</comment>
<evidence type="ECO:0000313" key="2">
    <source>
        <dbReference type="Proteomes" id="UP001314170"/>
    </source>
</evidence>
<dbReference type="PROSITE" id="PS51257">
    <property type="entry name" value="PROKAR_LIPOPROTEIN"/>
    <property type="match status" value="1"/>
</dbReference>